<dbReference type="EMBL" id="LSFN01000007">
    <property type="protein sequence ID" value="OAB75604.1"/>
    <property type="molecule type" value="Genomic_DNA"/>
</dbReference>
<gene>
    <name evidence="1" type="ORF">PNBC_08215</name>
</gene>
<name>A0A167EJI6_9BACL</name>
<sequence length="69" mass="8203">MVKVRRKLSNSSPETYVTKIPFIGQRKLEQSKRNLELLKRDRYNLDNSLIEGILNWLVSNKRVERDALM</sequence>
<comment type="caution">
    <text evidence="1">The sequence shown here is derived from an EMBL/GenBank/DDBJ whole genome shotgun (WGS) entry which is preliminary data.</text>
</comment>
<evidence type="ECO:0000313" key="1">
    <source>
        <dbReference type="EMBL" id="OAB75604.1"/>
    </source>
</evidence>
<evidence type="ECO:0000313" key="2">
    <source>
        <dbReference type="Proteomes" id="UP000077134"/>
    </source>
</evidence>
<protein>
    <submittedName>
        <fullName evidence="1">Uncharacterized protein</fullName>
    </submittedName>
</protein>
<dbReference type="Proteomes" id="UP000077134">
    <property type="component" value="Unassembled WGS sequence"/>
</dbReference>
<keyword evidence="2" id="KW-1185">Reference proteome</keyword>
<accession>A0A167EJI6</accession>
<dbReference type="AlphaFoldDB" id="A0A167EJI6"/>
<dbReference type="KEGG" id="pcx:LPB68_21925"/>
<organism evidence="1 2">
    <name type="scientific">Paenibacillus crassostreae</name>
    <dbReference type="NCBI Taxonomy" id="1763538"/>
    <lineage>
        <taxon>Bacteria</taxon>
        <taxon>Bacillati</taxon>
        <taxon>Bacillota</taxon>
        <taxon>Bacilli</taxon>
        <taxon>Bacillales</taxon>
        <taxon>Paenibacillaceae</taxon>
        <taxon>Paenibacillus</taxon>
    </lineage>
</organism>
<proteinExistence type="predicted"/>
<reference evidence="1 2" key="1">
    <citation type="submission" date="2016-02" db="EMBL/GenBank/DDBJ databases">
        <title>Paenibacillus sp. LPB0068, isolated from Crassostrea gigas.</title>
        <authorList>
            <person name="Shin S.-K."/>
            <person name="Yi H."/>
        </authorList>
    </citation>
    <scope>NUCLEOTIDE SEQUENCE [LARGE SCALE GENOMIC DNA]</scope>
    <source>
        <strain evidence="1 2">LPB0068</strain>
    </source>
</reference>